<keyword evidence="8" id="KW-1185">Reference proteome</keyword>
<feature type="domain" description="Rieske" evidence="6">
    <location>
        <begin position="319"/>
        <end position="416"/>
    </location>
</feature>
<protein>
    <recommendedName>
        <fullName evidence="6">Rieske domain-containing protein</fullName>
    </recommendedName>
</protein>
<feature type="transmembrane region" description="Helical" evidence="5">
    <location>
        <begin position="277"/>
        <end position="300"/>
    </location>
</feature>
<evidence type="ECO:0000256" key="3">
    <source>
        <dbReference type="ARBA" id="ARBA00023004"/>
    </source>
</evidence>
<dbReference type="Pfam" id="PF00355">
    <property type="entry name" value="Rieske"/>
    <property type="match status" value="2"/>
</dbReference>
<gene>
    <name evidence="7" type="ORF">PA7_39240</name>
</gene>
<evidence type="ECO:0000256" key="2">
    <source>
        <dbReference type="ARBA" id="ARBA00022723"/>
    </source>
</evidence>
<feature type="domain" description="Rieske" evidence="6">
    <location>
        <begin position="18"/>
        <end position="113"/>
    </location>
</feature>
<feature type="transmembrane region" description="Helical" evidence="5">
    <location>
        <begin position="250"/>
        <end position="271"/>
    </location>
</feature>
<dbReference type="GO" id="GO:0046872">
    <property type="term" value="F:metal ion binding"/>
    <property type="evidence" value="ECO:0007669"/>
    <property type="project" value="UniProtKB-KW"/>
</dbReference>
<dbReference type="GO" id="GO:0051537">
    <property type="term" value="F:2 iron, 2 sulfur cluster binding"/>
    <property type="evidence" value="ECO:0007669"/>
    <property type="project" value="UniProtKB-KW"/>
</dbReference>
<evidence type="ECO:0000256" key="5">
    <source>
        <dbReference type="SAM" id="Phobius"/>
    </source>
</evidence>
<evidence type="ECO:0000313" key="7">
    <source>
        <dbReference type="EMBL" id="GEL20087.1"/>
    </source>
</evidence>
<sequence length="426" mass="45392">MVAPELAGDAGGDTVEFVEVCAENELADGEKLVFEIDDQRVMLARVAGSYYAISSICTHEHAFLDNGAIVENVVYCPLHYSAFDLRNGCVLGPPADKPTPTFGVRVEDGKVLVSVKPMAVAEPEPGIRIEPVEVASSPHSRILGRFDSMPWLQRAADWTVKIGTPIRAKLAPRGVLDLLHGRWLGHALHPALSDLPIGLWGASVLLYVFGQTWPAVLLSLAGIASAVPTIATGVADLLVTDGHDRRMGTLHGILMSMATLVQIASPVAYFLGSPMAAGILAAVSFVITVGGAFFGGHLVLGRGHMVDHTVWPVVTPQWQRAVEESALLPGSTAVAEVDGRKVLLYRSPEDDRISAIEDACSHGSGPLSLGKVCDGIVTCPWHDSKFRLRDGAVVRGPATFPQPVLEVRIAGGWIEVRPTASRPEGR</sequence>
<dbReference type="CDD" id="cd03528">
    <property type="entry name" value="Rieske_RO_ferredoxin"/>
    <property type="match status" value="1"/>
</dbReference>
<keyword evidence="4" id="KW-0411">Iron-sulfur</keyword>
<feature type="transmembrane region" description="Helical" evidence="5">
    <location>
        <begin position="215"/>
        <end position="238"/>
    </location>
</feature>
<keyword evidence="5" id="KW-1133">Transmembrane helix</keyword>
<evidence type="ECO:0000259" key="6">
    <source>
        <dbReference type="PROSITE" id="PS51296"/>
    </source>
</evidence>
<dbReference type="STRING" id="1123024.GCA_000423625_04655"/>
<dbReference type="PANTHER" id="PTHR21496:SF23">
    <property type="entry name" value="3-PHENYLPROPIONATE_CINNAMIC ACID DIOXYGENASE FERREDOXIN SUBUNIT"/>
    <property type="match status" value="1"/>
</dbReference>
<organism evidence="7 8">
    <name type="scientific">Pseudonocardia asaccharolytica DSM 44247 = NBRC 16224</name>
    <dbReference type="NCBI Taxonomy" id="1123024"/>
    <lineage>
        <taxon>Bacteria</taxon>
        <taxon>Bacillati</taxon>
        <taxon>Actinomycetota</taxon>
        <taxon>Actinomycetes</taxon>
        <taxon>Pseudonocardiales</taxon>
        <taxon>Pseudonocardiaceae</taxon>
        <taxon>Pseudonocardia</taxon>
    </lineage>
</organism>
<keyword evidence="1" id="KW-0001">2Fe-2S</keyword>
<dbReference type="InterPro" id="IPR017941">
    <property type="entry name" value="Rieske_2Fe-2S"/>
</dbReference>
<dbReference type="PROSITE" id="PS51296">
    <property type="entry name" value="RIESKE"/>
    <property type="match status" value="2"/>
</dbReference>
<keyword evidence="3" id="KW-0408">Iron</keyword>
<evidence type="ECO:0000313" key="8">
    <source>
        <dbReference type="Proteomes" id="UP000321328"/>
    </source>
</evidence>
<dbReference type="SUPFAM" id="SSF50022">
    <property type="entry name" value="ISP domain"/>
    <property type="match status" value="2"/>
</dbReference>
<dbReference type="Gene3D" id="2.102.10.10">
    <property type="entry name" value="Rieske [2Fe-2S] iron-sulphur domain"/>
    <property type="match status" value="2"/>
</dbReference>
<dbReference type="OrthoDB" id="9795104at2"/>
<dbReference type="Proteomes" id="UP000321328">
    <property type="component" value="Unassembled WGS sequence"/>
</dbReference>
<name>A0A511D600_9PSEU</name>
<evidence type="ECO:0000256" key="1">
    <source>
        <dbReference type="ARBA" id="ARBA00022714"/>
    </source>
</evidence>
<reference evidence="7 8" key="1">
    <citation type="submission" date="2019-07" db="EMBL/GenBank/DDBJ databases">
        <title>Whole genome shotgun sequence of Pseudonocardia asaccharolytica NBRC 16224.</title>
        <authorList>
            <person name="Hosoyama A."/>
            <person name="Uohara A."/>
            <person name="Ohji S."/>
            <person name="Ichikawa N."/>
        </authorList>
    </citation>
    <scope>NUCLEOTIDE SEQUENCE [LARGE SCALE GENOMIC DNA]</scope>
    <source>
        <strain evidence="7 8">NBRC 16224</strain>
    </source>
</reference>
<feature type="transmembrane region" description="Helical" evidence="5">
    <location>
        <begin position="191"/>
        <end position="209"/>
    </location>
</feature>
<keyword evidence="5" id="KW-0812">Transmembrane</keyword>
<dbReference type="EMBL" id="BJVI01000056">
    <property type="protein sequence ID" value="GEL20087.1"/>
    <property type="molecule type" value="Genomic_DNA"/>
</dbReference>
<dbReference type="AlphaFoldDB" id="A0A511D600"/>
<dbReference type="PANTHER" id="PTHR21496">
    <property type="entry name" value="FERREDOXIN-RELATED"/>
    <property type="match status" value="1"/>
</dbReference>
<keyword evidence="2" id="KW-0479">Metal-binding</keyword>
<dbReference type="InterPro" id="IPR036922">
    <property type="entry name" value="Rieske_2Fe-2S_sf"/>
</dbReference>
<proteinExistence type="predicted"/>
<accession>A0A511D600</accession>
<keyword evidence="5" id="KW-0472">Membrane</keyword>
<dbReference type="GO" id="GO:0016705">
    <property type="term" value="F:oxidoreductase activity, acting on paired donors, with incorporation or reduction of molecular oxygen"/>
    <property type="evidence" value="ECO:0007669"/>
    <property type="project" value="UniProtKB-ARBA"/>
</dbReference>
<comment type="caution">
    <text evidence="7">The sequence shown here is derived from an EMBL/GenBank/DDBJ whole genome shotgun (WGS) entry which is preliminary data.</text>
</comment>
<evidence type="ECO:0000256" key="4">
    <source>
        <dbReference type="ARBA" id="ARBA00023014"/>
    </source>
</evidence>
<dbReference type="RefSeq" id="WP_051233453.1">
    <property type="nucleotide sequence ID" value="NZ_AUII01000040.1"/>
</dbReference>
<dbReference type="GO" id="GO:0004497">
    <property type="term" value="F:monooxygenase activity"/>
    <property type="evidence" value="ECO:0007669"/>
    <property type="project" value="UniProtKB-ARBA"/>
</dbReference>